<evidence type="ECO:0000313" key="13">
    <source>
        <dbReference type="EMBL" id="KQB39981.1"/>
    </source>
</evidence>
<dbReference type="InterPro" id="IPR008969">
    <property type="entry name" value="CarboxyPept-like_regulatory"/>
</dbReference>
<protein>
    <submittedName>
        <fullName evidence="13">SusC-like TonB-dependent receptor</fullName>
    </submittedName>
</protein>
<evidence type="ECO:0000256" key="6">
    <source>
        <dbReference type="ARBA" id="ARBA00023004"/>
    </source>
</evidence>
<dbReference type="Gene3D" id="2.40.170.20">
    <property type="entry name" value="TonB-dependent receptor, beta-barrel domain"/>
    <property type="match status" value="1"/>
</dbReference>
<dbReference type="Proteomes" id="UP000050443">
    <property type="component" value="Unassembled WGS sequence"/>
</dbReference>
<keyword evidence="6" id="KW-0408">Iron</keyword>
<evidence type="ECO:0000256" key="5">
    <source>
        <dbReference type="ARBA" id="ARBA00022692"/>
    </source>
</evidence>
<dbReference type="InterPro" id="IPR000531">
    <property type="entry name" value="Beta-barrel_TonB"/>
</dbReference>
<comment type="similarity">
    <text evidence="10 11">Belongs to the TonB-dependent receptor family.</text>
</comment>
<keyword evidence="3 10" id="KW-1134">Transmembrane beta strand</keyword>
<keyword evidence="2 10" id="KW-0813">Transport</keyword>
<dbReference type="InterPro" id="IPR012910">
    <property type="entry name" value="Plug_dom"/>
</dbReference>
<dbReference type="Pfam" id="PF13715">
    <property type="entry name" value="CarbopepD_reg_2"/>
    <property type="match status" value="1"/>
</dbReference>
<dbReference type="SUPFAM" id="SSF49464">
    <property type="entry name" value="Carboxypeptidase regulatory domain-like"/>
    <property type="match status" value="1"/>
</dbReference>
<name>A0A0Q0XUR5_9FLAO</name>
<evidence type="ECO:0000256" key="11">
    <source>
        <dbReference type="RuleBase" id="RU003357"/>
    </source>
</evidence>
<dbReference type="RefSeq" id="WP_055095284.1">
    <property type="nucleotide sequence ID" value="NZ_JRLF01000011.1"/>
</dbReference>
<comment type="subcellular location">
    <subcellularLocation>
        <location evidence="1 10">Cell outer membrane</location>
        <topology evidence="1 10">Multi-pass membrane protein</topology>
    </subcellularLocation>
</comment>
<keyword evidence="13" id="KW-0675">Receptor</keyword>
<keyword evidence="4" id="KW-0406">Ion transport</keyword>
<sequence>MKKLLNKIRFDKPFLKFDLKMKLTTLFLLTTLTVMQAGVSYSQKAKMSLNASDMTVGKVIEKLEYTTDYRFVYNIRSVDLDRKIDVRLNDVSIETILNTIFKNTGTDYKVSGSHIILTPKKAAEPSQPVSKKQEADFIVKGKVTDEKGIPLVGAAVSDNGSGRGVQTDFNGEYQIITVSNETTLAFAYLGYIRQEIKVEGKSVINVVLKEETLQLGEVVLTTGYQNISAEKSTGSFSSLKAKDFQEQRLSSLDKILEGRIVGYQGGKIRGTTSMNGLTTPLYVIDGFPIENTKYDGNFRLSESLPNLNLEDIETITVLKDAAASSIYGARAANGVVVITTKKAKAGRTNISFSSNLTVTPYRNYTGNLTDAGDIIGLEKGWADANPSLKGANANTYAQSLLNNAVFTSQGMQTLLNGYAGNISQTEMNNRLNQLGSQGYRYYDDIARYAKRDQYFIQHNVSLGKATESNTFNASLTYKGNKFEDRYSDNQSVGINLKNSTDITNWLSLDLGTYMNYGESDTQTYDPFSTLKPQFKFQMYNQLVNDDGSNFTSTAASRYNNFTLQSMKTYGLYNMDITPMDELGRNINKTKNLLNRTFAKFNVKFSHALTYNTMFQYEYGVDRGSLIRDKESFNVRSTVNGLVTIANNKAVYNLPYGDILKETNQFTNAYNFRQQLNFDQTFNNVHDVTAIAGMEIRHSKVEYGDNTRYGWDEQTLSYTPVNQADLLKVYGTVFGGSLGVNNFAADRELVNRYVSFYGTGGYTYDRRYSLTGSLRWDRSNLWGTDNKYQNKPTWSTGAAWNIDKESFFKVSWINMLKLRGSYGIGGNVAKDSAPYLTASYYANTNVGGNQGYVNSRPNPELSWEKTTTTNIGLDFAFFNNRLSGTFDVYHKKGQDLLASSNGVPTEGFGYSTYRINNGEMTNKGLEASLRGTIVKAGSFSWDAAVLYAYNKNKVDYVKVEAPVYYLQLDYPSSYPRIGNDYNTIYGYKWAGLNEKGLPQVYNAKGEKVIYNPADLNAIQDYGSTVPTHSGSFHTSVNYKNFSLSALFIYELGHKIRNTFLPMLENNYSSALGSYVTDITTVNKNIANRWQQPGDEAFTNVPRAVYEYEADFISDSRDIYRYADINILDASNIRLSNVSLGYQLPKDVIKRVSLQDVRFNLNAENVFTIAKSRDAKYLLNGFQSPSLVFGVNINF</sequence>
<keyword evidence="9 10" id="KW-0998">Cell outer membrane</keyword>
<evidence type="ECO:0000256" key="4">
    <source>
        <dbReference type="ARBA" id="ARBA00022496"/>
    </source>
</evidence>
<dbReference type="Pfam" id="PF00593">
    <property type="entry name" value="TonB_dep_Rec_b-barrel"/>
    <property type="match status" value="1"/>
</dbReference>
<dbReference type="PROSITE" id="PS52016">
    <property type="entry name" value="TONB_DEPENDENT_REC_3"/>
    <property type="match status" value="1"/>
</dbReference>
<dbReference type="Gene3D" id="2.170.130.10">
    <property type="entry name" value="TonB-dependent receptor, plug domain"/>
    <property type="match status" value="1"/>
</dbReference>
<dbReference type="GO" id="GO:0009279">
    <property type="term" value="C:cell outer membrane"/>
    <property type="evidence" value="ECO:0007669"/>
    <property type="project" value="UniProtKB-SubCell"/>
</dbReference>
<dbReference type="AlphaFoldDB" id="A0A0Q0XUR5"/>
<keyword evidence="4" id="KW-0410">Iron transport</keyword>
<evidence type="ECO:0000256" key="1">
    <source>
        <dbReference type="ARBA" id="ARBA00004571"/>
    </source>
</evidence>
<dbReference type="STRING" id="362413.RC62_665"/>
<evidence type="ECO:0000259" key="12">
    <source>
        <dbReference type="SMART" id="SM00965"/>
    </source>
</evidence>
<organism evidence="13 14">
    <name type="scientific">Flavobacterium aquidurense</name>
    <dbReference type="NCBI Taxonomy" id="362413"/>
    <lineage>
        <taxon>Bacteria</taxon>
        <taxon>Pseudomonadati</taxon>
        <taxon>Bacteroidota</taxon>
        <taxon>Flavobacteriia</taxon>
        <taxon>Flavobacteriales</taxon>
        <taxon>Flavobacteriaceae</taxon>
        <taxon>Flavobacterium</taxon>
    </lineage>
</organism>
<accession>A0A0Q0XUR5</accession>
<dbReference type="NCBIfam" id="TIGR04056">
    <property type="entry name" value="OMP_RagA_SusC"/>
    <property type="match status" value="1"/>
</dbReference>
<dbReference type="InterPro" id="IPR036942">
    <property type="entry name" value="Beta-barrel_TonB_sf"/>
</dbReference>
<dbReference type="PATRIC" id="fig|362413.3.peg.644"/>
<evidence type="ECO:0000256" key="7">
    <source>
        <dbReference type="ARBA" id="ARBA00023077"/>
    </source>
</evidence>
<reference evidence="13 14" key="1">
    <citation type="submission" date="2014-09" db="EMBL/GenBank/DDBJ databases">
        <title>Genome sequence of Flavobacterium aquidurense RC62.</title>
        <authorList>
            <person name="Kim J.F."/>
            <person name="Kwak M.-J."/>
        </authorList>
    </citation>
    <scope>NUCLEOTIDE SEQUENCE [LARGE SCALE GENOMIC DNA]</scope>
    <source>
        <strain evidence="13 14">RC62</strain>
    </source>
</reference>
<keyword evidence="7 11" id="KW-0798">TonB box</keyword>
<dbReference type="InterPro" id="IPR037066">
    <property type="entry name" value="Plug_dom_sf"/>
</dbReference>
<dbReference type="InterPro" id="IPR039426">
    <property type="entry name" value="TonB-dep_rcpt-like"/>
</dbReference>
<proteinExistence type="inferred from homology"/>
<dbReference type="SUPFAM" id="SSF56935">
    <property type="entry name" value="Porins"/>
    <property type="match status" value="1"/>
</dbReference>
<dbReference type="SMART" id="SM00965">
    <property type="entry name" value="STN"/>
    <property type="match status" value="1"/>
</dbReference>
<dbReference type="Pfam" id="PF07660">
    <property type="entry name" value="STN"/>
    <property type="match status" value="1"/>
</dbReference>
<keyword evidence="5 10" id="KW-0812">Transmembrane</keyword>
<evidence type="ECO:0000313" key="14">
    <source>
        <dbReference type="Proteomes" id="UP000050443"/>
    </source>
</evidence>
<evidence type="ECO:0000256" key="10">
    <source>
        <dbReference type="PROSITE-ProRule" id="PRU01360"/>
    </source>
</evidence>
<evidence type="ECO:0000256" key="2">
    <source>
        <dbReference type="ARBA" id="ARBA00022448"/>
    </source>
</evidence>
<evidence type="ECO:0000256" key="3">
    <source>
        <dbReference type="ARBA" id="ARBA00022452"/>
    </source>
</evidence>
<dbReference type="Pfam" id="PF07715">
    <property type="entry name" value="Plug"/>
    <property type="match status" value="1"/>
</dbReference>
<dbReference type="InterPro" id="IPR023997">
    <property type="entry name" value="TonB-dep_OMP_SusC/RagA_CS"/>
</dbReference>
<dbReference type="OrthoDB" id="9768177at2"/>
<dbReference type="InterPro" id="IPR011662">
    <property type="entry name" value="Secretin/TonB_short_N"/>
</dbReference>
<comment type="caution">
    <text evidence="13">The sequence shown here is derived from an EMBL/GenBank/DDBJ whole genome shotgun (WGS) entry which is preliminary data.</text>
</comment>
<dbReference type="GO" id="GO:0006826">
    <property type="term" value="P:iron ion transport"/>
    <property type="evidence" value="ECO:0007669"/>
    <property type="project" value="UniProtKB-KW"/>
</dbReference>
<evidence type="ECO:0000256" key="9">
    <source>
        <dbReference type="ARBA" id="ARBA00023237"/>
    </source>
</evidence>
<dbReference type="NCBIfam" id="TIGR04057">
    <property type="entry name" value="SusC_RagA_signa"/>
    <property type="match status" value="1"/>
</dbReference>
<feature type="domain" description="Secretin/TonB short N-terminal" evidence="12">
    <location>
        <begin position="69"/>
        <end position="120"/>
    </location>
</feature>
<dbReference type="InterPro" id="IPR023996">
    <property type="entry name" value="TonB-dep_OMP_SusC/RagA"/>
</dbReference>
<keyword evidence="8 10" id="KW-0472">Membrane</keyword>
<gene>
    <name evidence="13" type="ORF">RC62_665</name>
</gene>
<dbReference type="Gene3D" id="2.60.40.1120">
    <property type="entry name" value="Carboxypeptidase-like, regulatory domain"/>
    <property type="match status" value="1"/>
</dbReference>
<evidence type="ECO:0000256" key="8">
    <source>
        <dbReference type="ARBA" id="ARBA00023136"/>
    </source>
</evidence>
<dbReference type="EMBL" id="JRLF01000011">
    <property type="protein sequence ID" value="KQB39981.1"/>
    <property type="molecule type" value="Genomic_DNA"/>
</dbReference>